<dbReference type="Proteomes" id="UP000539538">
    <property type="component" value="Unassembled WGS sequence"/>
</dbReference>
<accession>A0ABR6L4X8</accession>
<evidence type="ECO:0000313" key="2">
    <source>
        <dbReference type="Proteomes" id="UP000539538"/>
    </source>
</evidence>
<proteinExistence type="predicted"/>
<gene>
    <name evidence="1" type="ORF">GGQ99_003633</name>
</gene>
<evidence type="ECO:0000313" key="1">
    <source>
        <dbReference type="EMBL" id="MBB4651860.1"/>
    </source>
</evidence>
<sequence>MVSIAPWASDEPMPFRFHREHLCRWRQVVEGERDSANESTAADRAEHDVGRNTFRRQLVERFEPGTGLAGDDFGVVEGMEQGEALGVRDFARLGGGDFFAGAVAMVGQHHAGAVTLGRLALGCRHIDRHDDGDGNAERLAGGGKALGEVAGRIGNHAAPRLVSCELLEPPVGAARLERACPLQRLRLDEDARRAGLAGQRSGFEQGRQLRRTRCFGIGLAEPVQGGNCCRHHSPLGKRLLSSSTFRSMWLRM</sequence>
<comment type="caution">
    <text evidence="1">The sequence shown here is derived from an EMBL/GenBank/DDBJ whole genome shotgun (WGS) entry which is preliminary data.</text>
</comment>
<evidence type="ECO:0008006" key="3">
    <source>
        <dbReference type="Google" id="ProtNLM"/>
    </source>
</evidence>
<protein>
    <recommendedName>
        <fullName evidence="3">DUF305 domain-containing protein</fullName>
    </recommendedName>
</protein>
<keyword evidence="2" id="KW-1185">Reference proteome</keyword>
<name>A0ABR6L4X8_9HYPH</name>
<reference evidence="1 2" key="1">
    <citation type="submission" date="2020-08" db="EMBL/GenBank/DDBJ databases">
        <title>Genomic Encyclopedia of Type Strains, Phase IV (KMG-IV): sequencing the most valuable type-strain genomes for metagenomic binning, comparative biology and taxonomic classification.</title>
        <authorList>
            <person name="Goeker M."/>
        </authorList>
    </citation>
    <scope>NUCLEOTIDE SEQUENCE [LARGE SCALE GENOMIC DNA]</scope>
    <source>
        <strain evidence="1 2">DSM 7050</strain>
    </source>
</reference>
<dbReference type="EMBL" id="JACHOT010000005">
    <property type="protein sequence ID" value="MBB4651860.1"/>
    <property type="molecule type" value="Genomic_DNA"/>
</dbReference>
<organism evidence="1 2">
    <name type="scientific">Aminobacter niigataensis</name>
    <dbReference type="NCBI Taxonomy" id="83265"/>
    <lineage>
        <taxon>Bacteria</taxon>
        <taxon>Pseudomonadati</taxon>
        <taxon>Pseudomonadota</taxon>
        <taxon>Alphaproteobacteria</taxon>
        <taxon>Hyphomicrobiales</taxon>
        <taxon>Phyllobacteriaceae</taxon>
        <taxon>Aminobacter</taxon>
    </lineage>
</organism>